<dbReference type="AlphaFoldDB" id="A0A0P1H662"/>
<evidence type="ECO:0000256" key="1">
    <source>
        <dbReference type="ARBA" id="ARBA00010634"/>
    </source>
</evidence>
<organism evidence="4 5">
    <name type="scientific">Thalassovita mediterranea</name>
    <dbReference type="NCBI Taxonomy" id="340021"/>
    <lineage>
        <taxon>Bacteria</taxon>
        <taxon>Pseudomonadati</taxon>
        <taxon>Pseudomonadota</taxon>
        <taxon>Alphaproteobacteria</taxon>
        <taxon>Rhodobacterales</taxon>
        <taxon>Roseobacteraceae</taxon>
        <taxon>Thalassovita</taxon>
    </lineage>
</organism>
<dbReference type="Pfam" id="PF04333">
    <property type="entry name" value="MlaA"/>
    <property type="match status" value="1"/>
</dbReference>
<dbReference type="GO" id="GO:0016020">
    <property type="term" value="C:membrane"/>
    <property type="evidence" value="ECO:0007669"/>
    <property type="project" value="InterPro"/>
</dbReference>
<dbReference type="STRING" id="340021.TM5383_02422"/>
<keyword evidence="5" id="KW-1185">Reference proteome</keyword>
<sequence>MKSALRATVFLSATAIAVAGCTTVEDTPRDFTGINDPFENTNRAVHRFNVGVDRAVLRPVSKGYDAVVPDDVQTMVSNASDNLGEPSNLINHTLQGNVGGAAKSLYRFVINSTVGLGGIYDVAAEFGVTEDETDFGTTLHAWGGGEGAYLELPLLGPSSTRDATGRVVDVVLNPLSHVLNTDERQIRTGINVADRVGQRAQLGDAIDSVLYESADSYSQTQLLYLQNRRFELGIEADDTYIDPNDIDTEGF</sequence>
<proteinExistence type="inferred from homology"/>
<dbReference type="RefSeq" id="WP_058319265.1">
    <property type="nucleotide sequence ID" value="NZ_CYSF01000012.1"/>
</dbReference>
<dbReference type="PRINTS" id="PR01805">
    <property type="entry name" value="VACJLIPOPROT"/>
</dbReference>
<dbReference type="InterPro" id="IPR007428">
    <property type="entry name" value="MlaA"/>
</dbReference>
<dbReference type="PANTHER" id="PTHR30035">
    <property type="entry name" value="LIPOPROTEIN VACJ-RELATED"/>
    <property type="match status" value="1"/>
</dbReference>
<comment type="similarity">
    <text evidence="1">Belongs to the MlaA family.</text>
</comment>
<gene>
    <name evidence="4" type="primary">mlaA</name>
    <name evidence="4" type="ORF">TM5383_02422</name>
</gene>
<keyword evidence="2 3" id="KW-0732">Signal</keyword>
<evidence type="ECO:0000256" key="2">
    <source>
        <dbReference type="ARBA" id="ARBA00022729"/>
    </source>
</evidence>
<evidence type="ECO:0000313" key="4">
    <source>
        <dbReference type="EMBL" id="CUH85194.1"/>
    </source>
</evidence>
<evidence type="ECO:0000313" key="5">
    <source>
        <dbReference type="Proteomes" id="UP000051681"/>
    </source>
</evidence>
<protein>
    <submittedName>
        <fullName evidence="4">Putative phospholipid-binding lipoprotein MlaA</fullName>
    </submittedName>
</protein>
<dbReference type="Proteomes" id="UP000051681">
    <property type="component" value="Unassembled WGS sequence"/>
</dbReference>
<name>A0A0P1H662_9RHOB</name>
<accession>A0A0P1H662</accession>
<feature type="signal peptide" evidence="3">
    <location>
        <begin position="1"/>
        <end position="19"/>
    </location>
</feature>
<dbReference type="OrthoDB" id="9785326at2"/>
<dbReference type="PROSITE" id="PS51257">
    <property type="entry name" value="PROKAR_LIPOPROTEIN"/>
    <property type="match status" value="1"/>
</dbReference>
<feature type="chain" id="PRO_5006064111" evidence="3">
    <location>
        <begin position="20"/>
        <end position="251"/>
    </location>
</feature>
<evidence type="ECO:0000256" key="3">
    <source>
        <dbReference type="SAM" id="SignalP"/>
    </source>
</evidence>
<dbReference type="EMBL" id="CYSF01000012">
    <property type="protein sequence ID" value="CUH85194.1"/>
    <property type="molecule type" value="Genomic_DNA"/>
</dbReference>
<dbReference type="GO" id="GO:0120010">
    <property type="term" value="P:intermembrane phospholipid transfer"/>
    <property type="evidence" value="ECO:0007669"/>
    <property type="project" value="TreeGrafter"/>
</dbReference>
<reference evidence="4 5" key="1">
    <citation type="submission" date="2015-09" db="EMBL/GenBank/DDBJ databases">
        <authorList>
            <consortium name="Swine Surveillance"/>
        </authorList>
    </citation>
    <scope>NUCLEOTIDE SEQUENCE [LARGE SCALE GENOMIC DNA]</scope>
    <source>
        <strain evidence="4 5">CECT 8383</strain>
    </source>
</reference>
<keyword evidence="4" id="KW-0449">Lipoprotein</keyword>
<dbReference type="PANTHER" id="PTHR30035:SF3">
    <property type="entry name" value="INTERMEMBRANE PHOSPHOLIPID TRANSPORT SYSTEM LIPOPROTEIN MLAA"/>
    <property type="match status" value="1"/>
</dbReference>